<accession>L8GR30</accession>
<evidence type="ECO:0000256" key="1">
    <source>
        <dbReference type="SAM" id="MobiDB-lite"/>
    </source>
</evidence>
<feature type="compositionally biased region" description="Low complexity" evidence="1">
    <location>
        <begin position="1"/>
        <end position="29"/>
    </location>
</feature>
<gene>
    <name evidence="3" type="ORF">ACA1_340350</name>
</gene>
<name>L8GR30_ACACF</name>
<dbReference type="GO" id="GO:0006886">
    <property type="term" value="P:intracellular protein transport"/>
    <property type="evidence" value="ECO:0007669"/>
    <property type="project" value="InterPro"/>
</dbReference>
<dbReference type="InterPro" id="IPR048359">
    <property type="entry name" value="EXOC6_Sec15_N"/>
</dbReference>
<keyword evidence="4" id="KW-1185">Reference proteome</keyword>
<dbReference type="KEGG" id="acan:ACA1_340350"/>
<dbReference type="STRING" id="1257118.L8GR30"/>
<dbReference type="RefSeq" id="XP_004337478.1">
    <property type="nucleotide sequence ID" value="XM_004337430.1"/>
</dbReference>
<dbReference type="InterPro" id="IPR007225">
    <property type="entry name" value="EXOC6/Sec15"/>
</dbReference>
<proteinExistence type="predicted"/>
<feature type="domain" description="Exocyst complex component EXOC6/Sec15 N-terminal" evidence="2">
    <location>
        <begin position="100"/>
        <end position="270"/>
    </location>
</feature>
<sequence length="308" mass="34428">MATDARSAAADSSPSSSSPSSSAAALASPRVGAGSLPSPRAGFASAPFGVDEDDDPNLPEGATGEETQDAILSLIESESLGPTFRSVFEQEKEQEFIRTLALFIRGKRKEIENVCNFHYQEFIHSVDELLALRTETGQLKDDIVHLNTQIQATGTSLLDKSQALLELRATHANINAAIEELSRCVFVFHQCEQANRQIKDGQFYKALKARVLGEIEHQSLPQLPQYEFVKFLESKIPALKETIKKYVTDEFNDWLVSMREHAIDIGALAIEQMTAQIKEEQRIKQELQVRSIRLIVYYALLHRRKVLT</sequence>
<dbReference type="VEuPathDB" id="AmoebaDB:ACA1_340350"/>
<feature type="region of interest" description="Disordered" evidence="1">
    <location>
        <begin position="1"/>
        <end position="63"/>
    </location>
</feature>
<dbReference type="Proteomes" id="UP000011083">
    <property type="component" value="Unassembled WGS sequence"/>
</dbReference>
<dbReference type="GO" id="GO:0000145">
    <property type="term" value="C:exocyst"/>
    <property type="evidence" value="ECO:0007669"/>
    <property type="project" value="TreeGrafter"/>
</dbReference>
<dbReference type="Pfam" id="PF20651">
    <property type="entry name" value="EXOC6_Sec15_N"/>
    <property type="match status" value="1"/>
</dbReference>
<reference evidence="3 4" key="1">
    <citation type="journal article" date="2013" name="Genome Biol.">
        <title>Genome of Acanthamoeba castellanii highlights extensive lateral gene transfer and early evolution of tyrosine kinase signaling.</title>
        <authorList>
            <person name="Clarke M."/>
            <person name="Lohan A.J."/>
            <person name="Liu B."/>
            <person name="Lagkouvardos I."/>
            <person name="Roy S."/>
            <person name="Zafar N."/>
            <person name="Bertelli C."/>
            <person name="Schilde C."/>
            <person name="Kianianmomeni A."/>
            <person name="Burglin T.R."/>
            <person name="Frech C."/>
            <person name="Turcotte B."/>
            <person name="Kopec K.O."/>
            <person name="Synnott J.M."/>
            <person name="Choo C."/>
            <person name="Paponov I."/>
            <person name="Finkler A."/>
            <person name="Soon Heng Tan C."/>
            <person name="Hutchins A.P."/>
            <person name="Weinmeier T."/>
            <person name="Rattei T."/>
            <person name="Chu J.S."/>
            <person name="Gimenez G."/>
            <person name="Irimia M."/>
            <person name="Rigden D.J."/>
            <person name="Fitzpatrick D.A."/>
            <person name="Lorenzo-Morales J."/>
            <person name="Bateman A."/>
            <person name="Chiu C.H."/>
            <person name="Tang P."/>
            <person name="Hegemann P."/>
            <person name="Fromm H."/>
            <person name="Raoult D."/>
            <person name="Greub G."/>
            <person name="Miranda-Saavedra D."/>
            <person name="Chen N."/>
            <person name="Nash P."/>
            <person name="Ginger M.L."/>
            <person name="Horn M."/>
            <person name="Schaap P."/>
            <person name="Caler L."/>
            <person name="Loftus B."/>
        </authorList>
    </citation>
    <scope>NUCLEOTIDE SEQUENCE [LARGE SCALE GENOMIC DNA]</scope>
    <source>
        <strain evidence="3 4">Neff</strain>
    </source>
</reference>
<evidence type="ECO:0000313" key="3">
    <source>
        <dbReference type="EMBL" id="ELR15465.1"/>
    </source>
</evidence>
<dbReference type="GeneID" id="14916107"/>
<dbReference type="GO" id="GO:0016020">
    <property type="term" value="C:membrane"/>
    <property type="evidence" value="ECO:0007669"/>
    <property type="project" value="TreeGrafter"/>
</dbReference>
<dbReference type="GO" id="GO:0090522">
    <property type="term" value="P:vesicle tethering involved in exocytosis"/>
    <property type="evidence" value="ECO:0007669"/>
    <property type="project" value="InterPro"/>
</dbReference>
<dbReference type="OrthoDB" id="10267033at2759"/>
<dbReference type="PANTHER" id="PTHR12702:SF0">
    <property type="entry name" value="EXOCYST COMPLEX COMPONENT 6"/>
    <property type="match status" value="1"/>
</dbReference>
<dbReference type="EMBL" id="KB008030">
    <property type="protein sequence ID" value="ELR15465.1"/>
    <property type="molecule type" value="Genomic_DNA"/>
</dbReference>
<organism evidence="3 4">
    <name type="scientific">Acanthamoeba castellanii (strain ATCC 30010 / Neff)</name>
    <dbReference type="NCBI Taxonomy" id="1257118"/>
    <lineage>
        <taxon>Eukaryota</taxon>
        <taxon>Amoebozoa</taxon>
        <taxon>Discosea</taxon>
        <taxon>Longamoebia</taxon>
        <taxon>Centramoebida</taxon>
        <taxon>Acanthamoebidae</taxon>
        <taxon>Acanthamoeba</taxon>
    </lineage>
</organism>
<dbReference type="PANTHER" id="PTHR12702">
    <property type="entry name" value="SEC15"/>
    <property type="match status" value="1"/>
</dbReference>
<evidence type="ECO:0000313" key="4">
    <source>
        <dbReference type="Proteomes" id="UP000011083"/>
    </source>
</evidence>
<protein>
    <submittedName>
        <fullName evidence="3">Exocyst complex subunit Sec15like family protein</fullName>
    </submittedName>
</protein>
<dbReference type="GO" id="GO:0006893">
    <property type="term" value="P:Golgi to plasma membrane transport"/>
    <property type="evidence" value="ECO:0007669"/>
    <property type="project" value="TreeGrafter"/>
</dbReference>
<evidence type="ECO:0000259" key="2">
    <source>
        <dbReference type="Pfam" id="PF20651"/>
    </source>
</evidence>
<dbReference type="AlphaFoldDB" id="L8GR30"/>